<dbReference type="SMART" id="SM00908">
    <property type="entry name" value="Gal-bind_lectin"/>
    <property type="match status" value="2"/>
</dbReference>
<dbReference type="PANTHER" id="PTHR11346:SF147">
    <property type="entry name" value="GALECTIN"/>
    <property type="match status" value="1"/>
</dbReference>
<evidence type="ECO:0000259" key="3">
    <source>
        <dbReference type="PROSITE" id="PS51304"/>
    </source>
</evidence>
<feature type="domain" description="Galectin" evidence="3">
    <location>
        <begin position="202"/>
        <end position="332"/>
    </location>
</feature>
<dbReference type="OMA" id="GVHWGGR"/>
<evidence type="ECO:0000313" key="4">
    <source>
        <dbReference type="EnsemblMetazoa" id="XP_022654760"/>
    </source>
</evidence>
<dbReference type="RefSeq" id="XP_022654760.1">
    <property type="nucleotide sequence ID" value="XM_022799025.1"/>
</dbReference>
<dbReference type="RefSeq" id="XP_022654759.1">
    <property type="nucleotide sequence ID" value="XM_022799024.1"/>
</dbReference>
<dbReference type="Gene3D" id="2.60.120.200">
    <property type="match status" value="2"/>
</dbReference>
<dbReference type="Pfam" id="PF00337">
    <property type="entry name" value="Gal-bind_lectin"/>
    <property type="match status" value="2"/>
</dbReference>
<dbReference type="EnsemblMetazoa" id="XM_022799023">
    <property type="protein sequence ID" value="XP_022654758"/>
    <property type="gene ID" value="LOC111247736"/>
</dbReference>
<keyword evidence="1 2" id="KW-0430">Lectin</keyword>
<dbReference type="CDD" id="cd00070">
    <property type="entry name" value="GLECT"/>
    <property type="match status" value="2"/>
</dbReference>
<organism evidence="4 5">
    <name type="scientific">Varroa destructor</name>
    <name type="common">Honeybee mite</name>
    <dbReference type="NCBI Taxonomy" id="109461"/>
    <lineage>
        <taxon>Eukaryota</taxon>
        <taxon>Metazoa</taxon>
        <taxon>Ecdysozoa</taxon>
        <taxon>Arthropoda</taxon>
        <taxon>Chelicerata</taxon>
        <taxon>Arachnida</taxon>
        <taxon>Acari</taxon>
        <taxon>Parasitiformes</taxon>
        <taxon>Mesostigmata</taxon>
        <taxon>Gamasina</taxon>
        <taxon>Dermanyssoidea</taxon>
        <taxon>Varroidae</taxon>
        <taxon>Varroa</taxon>
    </lineage>
</organism>
<dbReference type="RefSeq" id="XP_022654758.1">
    <property type="nucleotide sequence ID" value="XM_022799023.1"/>
</dbReference>
<dbReference type="SUPFAM" id="SSF49899">
    <property type="entry name" value="Concanavalin A-like lectins/glucanases"/>
    <property type="match status" value="2"/>
</dbReference>
<name>A0A7M7JP50_VARDE</name>
<dbReference type="EnsemblMetazoa" id="XM_022799027">
    <property type="protein sequence ID" value="XP_022654762"/>
    <property type="gene ID" value="LOC111247736"/>
</dbReference>
<dbReference type="OrthoDB" id="6485570at2759"/>
<dbReference type="RefSeq" id="XP_022654762.1">
    <property type="nucleotide sequence ID" value="XM_022799027.1"/>
</dbReference>
<evidence type="ECO:0000313" key="5">
    <source>
        <dbReference type="Proteomes" id="UP000594260"/>
    </source>
</evidence>
<dbReference type="SMART" id="SM00276">
    <property type="entry name" value="GLECT"/>
    <property type="match status" value="2"/>
</dbReference>
<dbReference type="KEGG" id="vde:111247736"/>
<proteinExistence type="predicted"/>
<dbReference type="EnsemblMetazoa" id="XM_022799024">
    <property type="protein sequence ID" value="XP_022654759"/>
    <property type="gene ID" value="LOC111247736"/>
</dbReference>
<dbReference type="PROSITE" id="PS51304">
    <property type="entry name" value="GALECTIN"/>
    <property type="match status" value="2"/>
</dbReference>
<dbReference type="InParanoid" id="A0A7M7JP50"/>
<dbReference type="EnsemblMetazoa" id="XM_022799025">
    <property type="protein sequence ID" value="XP_022654760"/>
    <property type="gene ID" value="LOC111247736"/>
</dbReference>
<dbReference type="GO" id="GO:0030246">
    <property type="term" value="F:carbohydrate binding"/>
    <property type="evidence" value="ECO:0007669"/>
    <property type="project" value="UniProtKB-UniRule"/>
</dbReference>
<protein>
    <recommendedName>
        <fullName evidence="2">Galectin</fullName>
    </recommendedName>
</protein>
<accession>A0A7M7JP50</accession>
<evidence type="ECO:0000256" key="2">
    <source>
        <dbReference type="RuleBase" id="RU102079"/>
    </source>
</evidence>
<dbReference type="GeneID" id="111247736"/>
<dbReference type="InterPro" id="IPR001079">
    <property type="entry name" value="Galectin_CRD"/>
</dbReference>
<sequence>MPDTGNGGVITMYRHFGVAKHNLPVPYKGSVGCKVQVGRVFELRGIVTGSKCFHFNLKHNEETVALHVNPRLEDNQLILNSYEKSDWQKEVRVDDLSIVPNKPFVITILVDTEDYKIAVNGEHQYCFKHRIDFHKVNRIEVAGGSGLIISELEERDDPRPYLEQASKCPLDQRDGGDVVDGAVALVSEVQKGVEVLHNPPVPFVKELENLKPGLKISISAKPTRTAHRFHINLCDKACDGNILFHLNPRFDQQYVALNSKQNGSWTTEEGIQDFQFSQGVHFDLTMLISEQEVTVSFNRKHFTDFKHRLKHIQAFRFIVIEGDVVISSIRLHKA</sequence>
<dbReference type="PANTHER" id="PTHR11346">
    <property type="entry name" value="GALECTIN"/>
    <property type="match status" value="1"/>
</dbReference>
<dbReference type="Proteomes" id="UP000594260">
    <property type="component" value="Unplaced"/>
</dbReference>
<keyword evidence="5" id="KW-1185">Reference proteome</keyword>
<dbReference type="RefSeq" id="XP_022654761.1">
    <property type="nucleotide sequence ID" value="XM_022799026.1"/>
</dbReference>
<evidence type="ECO:0000256" key="1">
    <source>
        <dbReference type="ARBA" id="ARBA00022734"/>
    </source>
</evidence>
<reference evidence="4" key="1">
    <citation type="submission" date="2021-01" db="UniProtKB">
        <authorList>
            <consortium name="EnsemblMetazoa"/>
        </authorList>
    </citation>
    <scope>IDENTIFICATION</scope>
</reference>
<dbReference type="InterPro" id="IPR013320">
    <property type="entry name" value="ConA-like_dom_sf"/>
</dbReference>
<feature type="domain" description="Galectin" evidence="3">
    <location>
        <begin position="27"/>
        <end position="155"/>
    </location>
</feature>
<dbReference type="AlphaFoldDB" id="A0A7M7JP50"/>
<dbReference type="InterPro" id="IPR044156">
    <property type="entry name" value="Galectin-like"/>
</dbReference>
<dbReference type="EnsemblMetazoa" id="XM_022799026">
    <property type="protein sequence ID" value="XP_022654761"/>
    <property type="gene ID" value="LOC111247736"/>
</dbReference>